<proteinExistence type="inferred from homology"/>
<evidence type="ECO:0000259" key="9">
    <source>
        <dbReference type="Pfam" id="PF05347"/>
    </source>
</evidence>
<evidence type="ECO:0000256" key="1">
    <source>
        <dbReference type="ARBA" id="ARBA00004305"/>
    </source>
</evidence>
<dbReference type="PANTHER" id="PTHR46749:SF1">
    <property type="entry name" value="COMPLEX III ASSEMBLY FACTOR LYRM7"/>
    <property type="match status" value="1"/>
</dbReference>
<dbReference type="AlphaFoldDB" id="A0AAV7DLE0"/>
<evidence type="ECO:0000256" key="8">
    <source>
        <dbReference type="ARBA" id="ARBA00031830"/>
    </source>
</evidence>
<comment type="subcellular location">
    <subcellularLocation>
        <location evidence="1">Mitochondrion matrix</location>
    </subcellularLocation>
</comment>
<dbReference type="CDD" id="cd20267">
    <property type="entry name" value="Complex1_LYR_LYRM7"/>
    <property type="match status" value="1"/>
</dbReference>
<evidence type="ECO:0000256" key="5">
    <source>
        <dbReference type="ARBA" id="ARBA00025430"/>
    </source>
</evidence>
<dbReference type="Proteomes" id="UP000824782">
    <property type="component" value="Unassembled WGS sequence"/>
</dbReference>
<accession>A0AAV7DLE0</accession>
<keyword evidence="3" id="KW-0496">Mitochondrion</keyword>
<comment type="similarity">
    <text evidence="2">Belongs to the complex I LYR family.</text>
</comment>
<evidence type="ECO:0000313" key="11">
    <source>
        <dbReference type="Proteomes" id="UP000824782"/>
    </source>
</evidence>
<dbReference type="EMBL" id="WNYA01000001">
    <property type="protein sequence ID" value="KAG8597993.1"/>
    <property type="molecule type" value="Genomic_DNA"/>
</dbReference>
<dbReference type="InterPro" id="IPR008011">
    <property type="entry name" value="Complex1_LYR_dom"/>
</dbReference>
<protein>
    <recommendedName>
        <fullName evidence="7">Complex III assembly factor LYRM7</fullName>
    </recommendedName>
    <alternativeName>
        <fullName evidence="8">LYR motif-containing protein 7</fullName>
    </alternativeName>
</protein>
<comment type="subunit">
    <text evidence="6">Interacts with UQCRFS1.</text>
</comment>
<dbReference type="GO" id="GO:0034551">
    <property type="term" value="P:mitochondrial respiratory chain complex III assembly"/>
    <property type="evidence" value="ECO:0007669"/>
    <property type="project" value="InterPro"/>
</dbReference>
<keyword evidence="11" id="KW-1185">Reference proteome</keyword>
<comment type="function">
    <text evidence="5">Assembly factor required for Rieske Fe-S protein UQCRFS1 incorporation into the cytochrome b-c1 (CIII) complex. Functions as a chaperone, binding to this subunit within the mitochondrial matrix and stabilizing it prior to its translocation and insertion into the late CIII dimeric intermediate within the mitochondrial inner membrane.</text>
</comment>
<name>A0AAV7DLE0_ENGPU</name>
<dbReference type="GO" id="GO:0005759">
    <property type="term" value="C:mitochondrial matrix"/>
    <property type="evidence" value="ECO:0007669"/>
    <property type="project" value="UniProtKB-SubCell"/>
</dbReference>
<comment type="caution">
    <text evidence="10">The sequence shown here is derived from an EMBL/GenBank/DDBJ whole genome shotgun (WGS) entry which is preliminary data.</text>
</comment>
<dbReference type="GO" id="GO:0044183">
    <property type="term" value="F:protein folding chaperone"/>
    <property type="evidence" value="ECO:0007669"/>
    <property type="project" value="TreeGrafter"/>
</dbReference>
<keyword evidence="4" id="KW-0143">Chaperone</keyword>
<evidence type="ECO:0000256" key="2">
    <source>
        <dbReference type="ARBA" id="ARBA00009508"/>
    </source>
</evidence>
<reference evidence="10" key="1">
    <citation type="thesis" date="2020" institute="ProQuest LLC" country="789 East Eisenhower Parkway, Ann Arbor, MI, USA">
        <title>Comparative Genomics and Chromosome Evolution.</title>
        <authorList>
            <person name="Mudd A.B."/>
        </authorList>
    </citation>
    <scope>NUCLEOTIDE SEQUENCE</scope>
    <source>
        <strain evidence="10">237g6f4</strain>
        <tissue evidence="10">Blood</tissue>
    </source>
</reference>
<feature type="domain" description="Complex 1 LYR protein" evidence="9">
    <location>
        <begin position="6"/>
        <end position="54"/>
    </location>
</feature>
<gene>
    <name evidence="10" type="ORF">GDO81_002451</name>
</gene>
<evidence type="ECO:0000256" key="3">
    <source>
        <dbReference type="ARBA" id="ARBA00023128"/>
    </source>
</evidence>
<organism evidence="10 11">
    <name type="scientific">Engystomops pustulosus</name>
    <name type="common">Tungara frog</name>
    <name type="synonym">Physalaemus pustulosus</name>
    <dbReference type="NCBI Taxonomy" id="76066"/>
    <lineage>
        <taxon>Eukaryota</taxon>
        <taxon>Metazoa</taxon>
        <taxon>Chordata</taxon>
        <taxon>Craniata</taxon>
        <taxon>Vertebrata</taxon>
        <taxon>Euteleostomi</taxon>
        <taxon>Amphibia</taxon>
        <taxon>Batrachia</taxon>
        <taxon>Anura</taxon>
        <taxon>Neobatrachia</taxon>
        <taxon>Hyloidea</taxon>
        <taxon>Leptodactylidae</taxon>
        <taxon>Leiuperinae</taxon>
        <taxon>Engystomops</taxon>
    </lineage>
</organism>
<dbReference type="PANTHER" id="PTHR46749">
    <property type="entry name" value="COMPLEX III ASSEMBLY FACTOR LYRM7"/>
    <property type="match status" value="1"/>
</dbReference>
<dbReference type="InterPro" id="IPR045298">
    <property type="entry name" value="Complex1_LYR_LYRM7"/>
</dbReference>
<evidence type="ECO:0000256" key="6">
    <source>
        <dbReference type="ARBA" id="ARBA00025809"/>
    </source>
</evidence>
<dbReference type="Pfam" id="PF05347">
    <property type="entry name" value="Complex1_LYR"/>
    <property type="match status" value="1"/>
</dbReference>
<evidence type="ECO:0000313" key="10">
    <source>
        <dbReference type="EMBL" id="KAG8597993.1"/>
    </source>
</evidence>
<sequence length="76" mass="9037">MDGKMKVLRLFKMLHRTRQHVFQNDFRALEAARQKINEEFQKNKNESAPEKISEVSTHSLKGIFLFKTFIPYPLDI</sequence>
<evidence type="ECO:0000256" key="4">
    <source>
        <dbReference type="ARBA" id="ARBA00023186"/>
    </source>
</evidence>
<evidence type="ECO:0000256" key="7">
    <source>
        <dbReference type="ARBA" id="ARBA00026165"/>
    </source>
</evidence>
<dbReference type="InterPro" id="IPR050435">
    <property type="entry name" value="MZM1/LYRM7"/>
</dbReference>